<dbReference type="Proteomes" id="UP000324194">
    <property type="component" value="Chromosome 1"/>
</dbReference>
<dbReference type="OrthoDB" id="5657195at2"/>
<protein>
    <submittedName>
        <fullName evidence="2">Uncharacterized protein</fullName>
    </submittedName>
</protein>
<evidence type="ECO:0000256" key="1">
    <source>
        <dbReference type="SAM" id="MobiDB-lite"/>
    </source>
</evidence>
<dbReference type="EMBL" id="LR699119">
    <property type="protein sequence ID" value="VVC75017.1"/>
    <property type="molecule type" value="Genomic_DNA"/>
</dbReference>
<gene>
    <name evidence="2" type="ORF">AQUSIP_02920</name>
</gene>
<evidence type="ECO:0000313" key="3">
    <source>
        <dbReference type="Proteomes" id="UP000324194"/>
    </source>
</evidence>
<accession>A0A5E4PF18</accession>
<organism evidence="2 3">
    <name type="scientific">Aquicella siphonis</name>
    <dbReference type="NCBI Taxonomy" id="254247"/>
    <lineage>
        <taxon>Bacteria</taxon>
        <taxon>Pseudomonadati</taxon>
        <taxon>Pseudomonadota</taxon>
        <taxon>Gammaproteobacteria</taxon>
        <taxon>Legionellales</taxon>
        <taxon>Coxiellaceae</taxon>
        <taxon>Aquicella</taxon>
    </lineage>
</organism>
<proteinExistence type="predicted"/>
<reference evidence="2 3" key="1">
    <citation type="submission" date="2019-08" db="EMBL/GenBank/DDBJ databases">
        <authorList>
            <person name="Guy L."/>
        </authorList>
    </citation>
    <scope>NUCLEOTIDE SEQUENCE [LARGE SCALE GENOMIC DNA]</scope>
    <source>
        <strain evidence="2 3">SGT-108</strain>
    </source>
</reference>
<dbReference type="KEGG" id="asip:AQUSIP_02920"/>
<name>A0A5E4PF18_9COXI</name>
<sequence length="507" mass="57110">MQRRKIQPNRIIDIDESTLGALASSGGDYSVLSTEIYESLSLLGNIHTEDNRFYFRATRNSKKCAQTFLSLVINTPKVCAAITEALESKQQNTSEEGRKVWPNCISFITATLNGENICLIALSGKSEENYDKSELMRELDNIANTLNKFRRGRNDAYHYAVIIEGSPRFTSHMRKLTGAVRTCSEYDFGAVLAKLYEQYGDGLKVEGVVNCAFYPYENSLNISYTSNGRGGKVMRVKQKAVESGIAMKFRHGERMTINNLDKKYEILVMPCCQTCQQNKHAFMCTLMQMQQEGIARRNEKGNSAGSCRARLKMSQIKERADRSTSIYAFFNPGVYSVYENEPVKNTLPARKSSTQTSREEVNELFTIEFAANTTEQAESEKSQTDDYVRPKRCQKRQAFIYNPPARRKNSKNKGKQEKDTISEHETKTSTGSHQHPAVSKRKPSGKPVNLVMPDGAEDMGSDLMASHVPEQSCSIWSSIKSVIFSCCPTSDDDNDYPEEPSIKPKRD</sequence>
<feature type="compositionally biased region" description="Basic and acidic residues" evidence="1">
    <location>
        <begin position="414"/>
        <end position="427"/>
    </location>
</feature>
<dbReference type="AlphaFoldDB" id="A0A5E4PF18"/>
<feature type="compositionally biased region" description="Basic and acidic residues" evidence="1">
    <location>
        <begin position="378"/>
        <end position="389"/>
    </location>
</feature>
<feature type="region of interest" description="Disordered" evidence="1">
    <location>
        <begin position="372"/>
        <end position="449"/>
    </location>
</feature>
<keyword evidence="3" id="KW-1185">Reference proteome</keyword>
<dbReference type="RefSeq" id="WP_148337934.1">
    <property type="nucleotide sequence ID" value="NZ_LR699119.1"/>
</dbReference>
<evidence type="ECO:0000313" key="2">
    <source>
        <dbReference type="EMBL" id="VVC75017.1"/>
    </source>
</evidence>